<dbReference type="EMBL" id="JAHFVK010000001">
    <property type="protein sequence ID" value="MBT2133464.1"/>
    <property type="molecule type" value="Genomic_DNA"/>
</dbReference>
<proteinExistence type="predicted"/>
<reference evidence="1 2" key="1">
    <citation type="submission" date="2021-05" db="EMBL/GenBank/DDBJ databases">
        <title>Croceibacterium sp. LX-88 genome sequence.</title>
        <authorList>
            <person name="Luo X."/>
        </authorList>
    </citation>
    <scope>NUCLEOTIDE SEQUENCE [LARGE SCALE GENOMIC DNA]</scope>
    <source>
        <strain evidence="1 2">LX-88</strain>
    </source>
</reference>
<dbReference type="InterPro" id="IPR009078">
    <property type="entry name" value="Ferritin-like_SF"/>
</dbReference>
<gene>
    <name evidence="1" type="ORF">KK137_03865</name>
</gene>
<evidence type="ECO:0000313" key="1">
    <source>
        <dbReference type="EMBL" id="MBT2133464.1"/>
    </source>
</evidence>
<dbReference type="Proteomes" id="UP000811255">
    <property type="component" value="Unassembled WGS sequence"/>
</dbReference>
<evidence type="ECO:0000313" key="2">
    <source>
        <dbReference type="Proteomes" id="UP000811255"/>
    </source>
</evidence>
<protein>
    <submittedName>
        <fullName evidence="1">Diiron oxygenase</fullName>
    </submittedName>
</protein>
<sequence>MYHDFNFASVLSASARAAWQIEDILPEGAALDFSRPFMPENLARTDVPEELSEAERRVLNQIRGHEYLVIFGLVEEFILPFVLDHARPQLNGDDARVRALLNFAGEEAKHIDLFKRFHACFVRDFGSACAVIGPPEAIGAEVLRHDPLAVALVILQIEWMTQRHYVDSVRDDSGLDPLFKSLLKHHWMEEAHHAKLDTLMVEALAENRDEASIQSALDEYLEIGMFLDGGLKTQAGLNLDAFEKAVGRTLGADERAALLAQQHQALRWTYLGSGMTHPKFVATLAAMSPAARDRIAEVAPAFC</sequence>
<comment type="caution">
    <text evidence="1">The sequence shown here is derived from an EMBL/GenBank/DDBJ whole genome shotgun (WGS) entry which is preliminary data.</text>
</comment>
<organism evidence="1 2">
    <name type="scientific">Croceibacterium selenioxidans</name>
    <dbReference type="NCBI Taxonomy" id="2838833"/>
    <lineage>
        <taxon>Bacteria</taxon>
        <taxon>Pseudomonadati</taxon>
        <taxon>Pseudomonadota</taxon>
        <taxon>Alphaproteobacteria</taxon>
        <taxon>Sphingomonadales</taxon>
        <taxon>Erythrobacteraceae</taxon>
        <taxon>Croceibacterium</taxon>
    </lineage>
</organism>
<keyword evidence="2" id="KW-1185">Reference proteome</keyword>
<dbReference type="RefSeq" id="WP_214534711.1">
    <property type="nucleotide sequence ID" value="NZ_JAHFVK010000001.1"/>
</dbReference>
<accession>A0ABS5W4Z5</accession>
<name>A0ABS5W4Z5_9SPHN</name>
<dbReference type="SUPFAM" id="SSF47240">
    <property type="entry name" value="Ferritin-like"/>
    <property type="match status" value="1"/>
</dbReference>